<dbReference type="PANTHER" id="PTHR21064:SF5">
    <property type="entry name" value="SLR1880 PROTEIN"/>
    <property type="match status" value="1"/>
</dbReference>
<accession>A0A4P6M5A4</accession>
<feature type="domain" description="Aminoglycoside phosphotransferase" evidence="1">
    <location>
        <begin position="26"/>
        <end position="267"/>
    </location>
</feature>
<name>A0A4P6M5A4_9FIRM</name>
<dbReference type="EMBL" id="CP035945">
    <property type="protein sequence ID" value="QBE99746.1"/>
    <property type="molecule type" value="Genomic_DNA"/>
</dbReference>
<evidence type="ECO:0000259" key="1">
    <source>
        <dbReference type="Pfam" id="PF01636"/>
    </source>
</evidence>
<dbReference type="KEGG" id="bpro:PMF13cell1_05340"/>
<gene>
    <name evidence="2" type="primary">nahK_2</name>
    <name evidence="2" type="ORF">PMF13cell1_05340</name>
</gene>
<evidence type="ECO:0000313" key="2">
    <source>
        <dbReference type="EMBL" id="QBE99746.1"/>
    </source>
</evidence>
<organism evidence="2 3">
    <name type="scientific">Blautia producta</name>
    <dbReference type="NCBI Taxonomy" id="33035"/>
    <lineage>
        <taxon>Bacteria</taxon>
        <taxon>Bacillati</taxon>
        <taxon>Bacillota</taxon>
        <taxon>Clostridia</taxon>
        <taxon>Lachnospirales</taxon>
        <taxon>Lachnospiraceae</taxon>
        <taxon>Blautia</taxon>
    </lineage>
</organism>
<dbReference type="Pfam" id="PF01636">
    <property type="entry name" value="APH"/>
    <property type="match status" value="1"/>
</dbReference>
<keyword evidence="2" id="KW-0418">Kinase</keyword>
<dbReference type="InterPro" id="IPR011009">
    <property type="entry name" value="Kinase-like_dom_sf"/>
</dbReference>
<dbReference type="EC" id="2.7.1.162" evidence="2"/>
<evidence type="ECO:0000313" key="3">
    <source>
        <dbReference type="Proteomes" id="UP000289794"/>
    </source>
</evidence>
<proteinExistence type="predicted"/>
<dbReference type="Gene3D" id="3.90.1200.10">
    <property type="match status" value="1"/>
</dbReference>
<dbReference type="Proteomes" id="UP000289794">
    <property type="component" value="Chromosome"/>
</dbReference>
<dbReference type="SUPFAM" id="SSF56112">
    <property type="entry name" value="Protein kinase-like (PK-like)"/>
    <property type="match status" value="1"/>
</dbReference>
<reference evidence="2 3" key="1">
    <citation type="submission" date="2019-01" db="EMBL/GenBank/DDBJ databases">
        <title>PMF-metabolizing Aryl O-demethylase.</title>
        <authorList>
            <person name="Kim M."/>
        </authorList>
    </citation>
    <scope>NUCLEOTIDE SEQUENCE [LARGE SCALE GENOMIC DNA]</scope>
    <source>
        <strain evidence="2 3">PMF1</strain>
    </source>
</reference>
<dbReference type="RefSeq" id="WP_205730540.1">
    <property type="nucleotide sequence ID" value="NZ_CP035945.1"/>
</dbReference>
<dbReference type="GO" id="GO:0016301">
    <property type="term" value="F:kinase activity"/>
    <property type="evidence" value="ECO:0007669"/>
    <property type="project" value="UniProtKB-KW"/>
</dbReference>
<dbReference type="InterPro" id="IPR050249">
    <property type="entry name" value="Pseudomonas-type_ThrB"/>
</dbReference>
<keyword evidence="2" id="KW-0808">Transferase</keyword>
<dbReference type="AlphaFoldDB" id="A0A4P6M5A4"/>
<dbReference type="InterPro" id="IPR002575">
    <property type="entry name" value="Aminoglycoside_PTrfase"/>
</dbReference>
<dbReference type="PANTHER" id="PTHR21064">
    <property type="entry name" value="AMINOGLYCOSIDE PHOSPHOTRANSFERASE DOMAIN-CONTAINING PROTEIN-RELATED"/>
    <property type="match status" value="1"/>
</dbReference>
<protein>
    <submittedName>
        <fullName evidence="2">N-acetylhexosamine 1-kinase</fullName>
        <ecNumber evidence="2">2.7.1.162</ecNumber>
    </submittedName>
</protein>
<sequence length="368" mass="42045">MSGEELIRREVIENFTFPGKLVEEIPYGSGHINDTFRLEFQTEQGRRRYILQRMNKSIFHKPVELMENIVGVTSWLRKKILEKGGDADRETLNIISARDGRPYYIDCAGDYWRAYLFIEGASCYDKVENKEDFYQSAVAFGHFQGMLADYPAETLHETIVNFHNTASRLEDFKAAVARDACGYAGDVQREIQFVLERENLAFVLGEMQAEKKLPLRVTHNDTKLNNIMIDNETGKAICVIDLDTVMPGLAVNDFGDSIRFGASTADEDERDLSRVSCDMELFELYTKGFVEGCAGSLTDEELDMLPIGAMVMTYECGMRFLADHLDGDVYFKTHREGHNLDRCRTQFKLVADMERKLSAMNAIVDKYR</sequence>